<keyword evidence="7 12" id="KW-0997">Cell inner membrane</keyword>
<evidence type="ECO:0000313" key="13">
    <source>
        <dbReference type="EMBL" id="QIK40308.1"/>
    </source>
</evidence>
<keyword evidence="9 12" id="KW-0201">Cytochrome c-type biogenesis</keyword>
<comment type="similarity">
    <text evidence="3 12">Belongs to the CcmD/CycX/HelD family.</text>
</comment>
<comment type="subcellular location">
    <subcellularLocation>
        <location evidence="2 12">Cell inner membrane</location>
        <topology evidence="2 12">Single-pass membrane protein</topology>
    </subcellularLocation>
</comment>
<reference evidence="13 14" key="1">
    <citation type="submission" date="2020-03" db="EMBL/GenBank/DDBJ databases">
        <title>Complete genome sequence of Monaibacterium sp. ALG8 with diverse plasmids.</title>
        <authorList>
            <person name="Sun C."/>
        </authorList>
    </citation>
    <scope>NUCLEOTIDE SEQUENCE [LARGE SCALE GENOMIC DNA]</scope>
    <source>
        <strain evidence="13 14">ALG8</strain>
    </source>
</reference>
<dbReference type="KEGG" id="mon:G8E03_05735"/>
<keyword evidence="6 12" id="KW-1003">Cell membrane</keyword>
<gene>
    <name evidence="13" type="primary">ccmD</name>
    <name evidence="13" type="ORF">G8E03_05735</name>
</gene>
<sequence length="47" mass="5063">MLGQYAPFVLGAYAVTFVLVGGLIVQSVLRSARVRAALSKVERKNGR</sequence>
<keyword evidence="11 12" id="KW-0472">Membrane</keyword>
<feature type="transmembrane region" description="Helical" evidence="12">
    <location>
        <begin position="6"/>
        <end position="25"/>
    </location>
</feature>
<evidence type="ECO:0000256" key="6">
    <source>
        <dbReference type="ARBA" id="ARBA00022475"/>
    </source>
</evidence>
<keyword evidence="5 12" id="KW-0813">Transport</keyword>
<evidence type="ECO:0000256" key="9">
    <source>
        <dbReference type="ARBA" id="ARBA00022748"/>
    </source>
</evidence>
<dbReference type="RefSeq" id="WP_166189626.1">
    <property type="nucleotide sequence ID" value="NZ_CP049811.1"/>
</dbReference>
<evidence type="ECO:0000256" key="12">
    <source>
        <dbReference type="RuleBase" id="RU363101"/>
    </source>
</evidence>
<dbReference type="GO" id="GO:0017004">
    <property type="term" value="P:cytochrome complex assembly"/>
    <property type="evidence" value="ECO:0007669"/>
    <property type="project" value="UniProtKB-KW"/>
</dbReference>
<evidence type="ECO:0000256" key="5">
    <source>
        <dbReference type="ARBA" id="ARBA00022448"/>
    </source>
</evidence>
<dbReference type="GO" id="GO:0015886">
    <property type="term" value="P:heme transport"/>
    <property type="evidence" value="ECO:0007669"/>
    <property type="project" value="InterPro"/>
</dbReference>
<evidence type="ECO:0000256" key="4">
    <source>
        <dbReference type="ARBA" id="ARBA00016461"/>
    </source>
</evidence>
<keyword evidence="10 12" id="KW-1133">Transmembrane helix</keyword>
<evidence type="ECO:0000256" key="10">
    <source>
        <dbReference type="ARBA" id="ARBA00022989"/>
    </source>
</evidence>
<dbReference type="AlphaFoldDB" id="A0A6G7VKD0"/>
<evidence type="ECO:0000256" key="11">
    <source>
        <dbReference type="ARBA" id="ARBA00023136"/>
    </source>
</evidence>
<dbReference type="NCBIfam" id="TIGR03141">
    <property type="entry name" value="cytochro_ccmD"/>
    <property type="match status" value="1"/>
</dbReference>
<organism evidence="13 14">
    <name type="scientific">Pontivivens nitratireducens</name>
    <dbReference type="NCBI Taxonomy" id="2758038"/>
    <lineage>
        <taxon>Bacteria</taxon>
        <taxon>Pseudomonadati</taxon>
        <taxon>Pseudomonadota</taxon>
        <taxon>Alphaproteobacteria</taxon>
        <taxon>Rhodobacterales</taxon>
        <taxon>Paracoccaceae</taxon>
        <taxon>Pontivivens</taxon>
    </lineage>
</organism>
<evidence type="ECO:0000256" key="1">
    <source>
        <dbReference type="ARBA" id="ARBA00002442"/>
    </source>
</evidence>
<evidence type="ECO:0000256" key="3">
    <source>
        <dbReference type="ARBA" id="ARBA00008741"/>
    </source>
</evidence>
<accession>A0A6G7VKD0</accession>
<dbReference type="EMBL" id="CP049811">
    <property type="protein sequence ID" value="QIK40308.1"/>
    <property type="molecule type" value="Genomic_DNA"/>
</dbReference>
<evidence type="ECO:0000256" key="2">
    <source>
        <dbReference type="ARBA" id="ARBA00004377"/>
    </source>
</evidence>
<dbReference type="Pfam" id="PF04995">
    <property type="entry name" value="CcmD"/>
    <property type="match status" value="1"/>
</dbReference>
<evidence type="ECO:0000313" key="14">
    <source>
        <dbReference type="Proteomes" id="UP000500791"/>
    </source>
</evidence>
<name>A0A6G7VKD0_9RHOB</name>
<evidence type="ECO:0000256" key="7">
    <source>
        <dbReference type="ARBA" id="ARBA00022519"/>
    </source>
</evidence>
<dbReference type="Proteomes" id="UP000500791">
    <property type="component" value="Chromosome"/>
</dbReference>
<dbReference type="InterPro" id="IPR007078">
    <property type="entry name" value="Haem_export_protD_CcmD"/>
</dbReference>
<protein>
    <recommendedName>
        <fullName evidence="4 12">Heme exporter protein D</fullName>
    </recommendedName>
</protein>
<proteinExistence type="inferred from homology"/>
<evidence type="ECO:0000256" key="8">
    <source>
        <dbReference type="ARBA" id="ARBA00022692"/>
    </source>
</evidence>
<comment type="function">
    <text evidence="1 12">Required for the export of heme to the periplasm for the biogenesis of c-type cytochromes.</text>
</comment>
<keyword evidence="8 12" id="KW-0812">Transmembrane</keyword>
<dbReference type="GO" id="GO:0005886">
    <property type="term" value="C:plasma membrane"/>
    <property type="evidence" value="ECO:0007669"/>
    <property type="project" value="UniProtKB-SubCell"/>
</dbReference>
<keyword evidence="14" id="KW-1185">Reference proteome</keyword>